<feature type="compositionally biased region" description="Low complexity" evidence="1">
    <location>
        <begin position="480"/>
        <end position="489"/>
    </location>
</feature>
<protein>
    <recommendedName>
        <fullName evidence="2">Arrestin-like N-terminal domain-containing protein</fullName>
    </recommendedName>
</protein>
<feature type="compositionally biased region" description="Low complexity" evidence="1">
    <location>
        <begin position="110"/>
        <end position="150"/>
    </location>
</feature>
<dbReference type="InterPro" id="IPR050357">
    <property type="entry name" value="Arrestin_domain-protein"/>
</dbReference>
<comment type="caution">
    <text evidence="3">The sequence shown here is derived from an EMBL/GenBank/DDBJ whole genome shotgun (WGS) entry which is preliminary data.</text>
</comment>
<feature type="region of interest" description="Disordered" evidence="1">
    <location>
        <begin position="110"/>
        <end position="151"/>
    </location>
</feature>
<feature type="domain" description="Arrestin-like N-terminal" evidence="2">
    <location>
        <begin position="134"/>
        <end position="208"/>
    </location>
</feature>
<dbReference type="InterPro" id="IPR014756">
    <property type="entry name" value="Ig_E-set"/>
</dbReference>
<evidence type="ECO:0000313" key="3">
    <source>
        <dbReference type="EMBL" id="ORZ18886.1"/>
    </source>
</evidence>
<dbReference type="GO" id="GO:0005886">
    <property type="term" value="C:plasma membrane"/>
    <property type="evidence" value="ECO:0007669"/>
    <property type="project" value="TreeGrafter"/>
</dbReference>
<dbReference type="Pfam" id="PF00339">
    <property type="entry name" value="Arrestin_N"/>
    <property type="match status" value="1"/>
</dbReference>
<sequence length="519" mass="58407">MPVQVPFFSGHKLSINMAEDTVILRGLSQDDGTFVLRGEVELVVTKPMNINSVAVKLVGKSFTLWMDGIGSGRNTKYSYEKKIHEQDMVLQTWTAPTSIPITSRSSSASSFKSLKASKESSGGTNNNSNSNNNNSSNDGNSKNSKGSNSNTLTPGLHRWPFEFLLSNKLVETIEDETGKVFYYLTATIHRPSGIQSKIKCRRNVLVLRTPYWSNNALTANSLPTTSIISDRHLPACDATICVEKSMASSGTQFPIDITLAPNMKNVFLESISVLLSERRVYRLPEYDARRGEMYDFKLRLLSITNLSDMTTYTTTSNDEEDEGNHLTLEQQVRRAIFMKKAHIPLTGDPFQFRFLFNLPNCIDLNHSSTFSEIDIRHFLKLTIDIRSPEGLSTIRLDTNITVLDCRLKEDYTTLPTYEAALSDLIVDTEDDDPSNAVGNRSGFFICPCYLDYKKKRQVSSKKEWIMMRHNNHQHNHDHNQQPQDQQNMNHGEHPSDSEPPSYDISQSEASSSSAHVVKA</sequence>
<dbReference type="Gene3D" id="2.60.40.640">
    <property type="match status" value="1"/>
</dbReference>
<evidence type="ECO:0000313" key="4">
    <source>
        <dbReference type="Proteomes" id="UP000193560"/>
    </source>
</evidence>
<dbReference type="GO" id="GO:0005829">
    <property type="term" value="C:cytosol"/>
    <property type="evidence" value="ECO:0007669"/>
    <property type="project" value="TreeGrafter"/>
</dbReference>
<dbReference type="OrthoDB" id="2238745at2759"/>
<keyword evidence="4" id="KW-1185">Reference proteome</keyword>
<dbReference type="GO" id="GO:0070086">
    <property type="term" value="P:ubiquitin-dependent endocytosis"/>
    <property type="evidence" value="ECO:0007669"/>
    <property type="project" value="TreeGrafter"/>
</dbReference>
<dbReference type="STRING" id="90262.A0A1X2IM80"/>
<dbReference type="PANTHER" id="PTHR11188">
    <property type="entry name" value="ARRESTIN DOMAIN CONTAINING PROTEIN"/>
    <property type="match status" value="1"/>
</dbReference>
<dbReference type="InterPro" id="IPR011021">
    <property type="entry name" value="Arrestin-like_N"/>
</dbReference>
<dbReference type="SUPFAM" id="SSF81296">
    <property type="entry name" value="E set domains"/>
    <property type="match status" value="1"/>
</dbReference>
<evidence type="ECO:0000256" key="1">
    <source>
        <dbReference type="SAM" id="MobiDB-lite"/>
    </source>
</evidence>
<dbReference type="GO" id="GO:0031625">
    <property type="term" value="F:ubiquitin protein ligase binding"/>
    <property type="evidence" value="ECO:0007669"/>
    <property type="project" value="TreeGrafter"/>
</dbReference>
<accession>A0A1X2IM80</accession>
<dbReference type="PANTHER" id="PTHR11188:SF17">
    <property type="entry name" value="FI21816P1"/>
    <property type="match status" value="1"/>
</dbReference>
<feature type="region of interest" description="Disordered" evidence="1">
    <location>
        <begin position="473"/>
        <end position="519"/>
    </location>
</feature>
<dbReference type="EMBL" id="MCGE01000008">
    <property type="protein sequence ID" value="ORZ18886.1"/>
    <property type="molecule type" value="Genomic_DNA"/>
</dbReference>
<feature type="compositionally biased region" description="Low complexity" evidence="1">
    <location>
        <begin position="501"/>
        <end position="513"/>
    </location>
</feature>
<dbReference type="GO" id="GO:0030674">
    <property type="term" value="F:protein-macromolecule adaptor activity"/>
    <property type="evidence" value="ECO:0007669"/>
    <property type="project" value="TreeGrafter"/>
</dbReference>
<reference evidence="3 4" key="1">
    <citation type="submission" date="2016-07" db="EMBL/GenBank/DDBJ databases">
        <title>Pervasive Adenine N6-methylation of Active Genes in Fungi.</title>
        <authorList>
            <consortium name="DOE Joint Genome Institute"/>
            <person name="Mondo S.J."/>
            <person name="Dannebaum R.O."/>
            <person name="Kuo R.C."/>
            <person name="Labutti K."/>
            <person name="Haridas S."/>
            <person name="Kuo A."/>
            <person name="Salamov A."/>
            <person name="Ahrendt S.R."/>
            <person name="Lipzen A."/>
            <person name="Sullivan W."/>
            <person name="Andreopoulos W.B."/>
            <person name="Clum A."/>
            <person name="Lindquist E."/>
            <person name="Daum C."/>
            <person name="Ramamoorthy G.K."/>
            <person name="Gryganskyi A."/>
            <person name="Culley D."/>
            <person name="Magnuson J.K."/>
            <person name="James T.Y."/>
            <person name="O'Malley M.A."/>
            <person name="Stajich J.E."/>
            <person name="Spatafora J.W."/>
            <person name="Visel A."/>
            <person name="Grigoriev I.V."/>
        </authorList>
    </citation>
    <scope>NUCLEOTIDE SEQUENCE [LARGE SCALE GENOMIC DNA]</scope>
    <source>
        <strain evidence="3 4">NRRL 1336</strain>
    </source>
</reference>
<name>A0A1X2IM80_9FUNG</name>
<dbReference type="Proteomes" id="UP000193560">
    <property type="component" value="Unassembled WGS sequence"/>
</dbReference>
<evidence type="ECO:0000259" key="2">
    <source>
        <dbReference type="Pfam" id="PF00339"/>
    </source>
</evidence>
<organism evidence="3 4">
    <name type="scientific">Absidia repens</name>
    <dbReference type="NCBI Taxonomy" id="90262"/>
    <lineage>
        <taxon>Eukaryota</taxon>
        <taxon>Fungi</taxon>
        <taxon>Fungi incertae sedis</taxon>
        <taxon>Mucoromycota</taxon>
        <taxon>Mucoromycotina</taxon>
        <taxon>Mucoromycetes</taxon>
        <taxon>Mucorales</taxon>
        <taxon>Cunninghamellaceae</taxon>
        <taxon>Absidia</taxon>
    </lineage>
</organism>
<gene>
    <name evidence="3" type="ORF">BCR42DRAFT_411792</name>
</gene>
<dbReference type="InterPro" id="IPR014752">
    <property type="entry name" value="Arrestin-like_C"/>
</dbReference>
<proteinExistence type="predicted"/>
<dbReference type="AlphaFoldDB" id="A0A1X2IM80"/>